<evidence type="ECO:0000313" key="8">
    <source>
        <dbReference type="EMBL" id="CAK0786128.1"/>
    </source>
</evidence>
<comment type="caution">
    <text evidence="8">The sequence shown here is derived from an EMBL/GenBank/DDBJ whole genome shotgun (WGS) entry which is preliminary data.</text>
</comment>
<organism evidence="8 9">
    <name type="scientific">Coccomyxa viridis</name>
    <dbReference type="NCBI Taxonomy" id="1274662"/>
    <lineage>
        <taxon>Eukaryota</taxon>
        <taxon>Viridiplantae</taxon>
        <taxon>Chlorophyta</taxon>
        <taxon>core chlorophytes</taxon>
        <taxon>Trebouxiophyceae</taxon>
        <taxon>Trebouxiophyceae incertae sedis</taxon>
        <taxon>Coccomyxaceae</taxon>
        <taxon>Coccomyxa</taxon>
    </lineage>
</organism>
<feature type="transmembrane region" description="Helical" evidence="6">
    <location>
        <begin position="182"/>
        <end position="201"/>
    </location>
</feature>
<evidence type="ECO:0000256" key="2">
    <source>
        <dbReference type="ARBA" id="ARBA00006824"/>
    </source>
</evidence>
<comment type="similarity">
    <text evidence="2 6">Belongs to the peroxisomal membrane protein PXMP2/4 family.</text>
</comment>
<dbReference type="GO" id="GO:0016020">
    <property type="term" value="C:membrane"/>
    <property type="evidence" value="ECO:0007669"/>
    <property type="project" value="UniProtKB-SubCell"/>
</dbReference>
<evidence type="ECO:0000256" key="6">
    <source>
        <dbReference type="RuleBase" id="RU363053"/>
    </source>
</evidence>
<feature type="signal peptide" evidence="7">
    <location>
        <begin position="1"/>
        <end position="23"/>
    </location>
</feature>
<dbReference type="EMBL" id="CAUYUE010000014">
    <property type="protein sequence ID" value="CAK0786128.1"/>
    <property type="molecule type" value="Genomic_DNA"/>
</dbReference>
<sequence>MRALLGGLLVLVSVLGISDLVPAARSPFLQAWSAYLKVLGTWPLLTKCCTSMAGFAIGDLLAQYLAGMRWDYSRTACFMAYGWILHAPGCHYFYRLLDRIVMPDQPKSVAAVVLKILLDRLLFTPVNMAALFMFTGVVEGQSLRRIVLTAGNRLPYLWLVSNAVWPAAHALNFRYVPSEHRVLFVNGVSILWNVVVCGVVGRGSSPPVKLRLKSRP</sequence>
<dbReference type="InterPro" id="IPR007248">
    <property type="entry name" value="Mpv17_PMP22"/>
</dbReference>
<dbReference type="PANTHER" id="PTHR11266:SF17">
    <property type="entry name" value="PROTEIN MPV17"/>
    <property type="match status" value="1"/>
</dbReference>
<dbReference type="PANTHER" id="PTHR11266">
    <property type="entry name" value="PEROXISOMAL MEMBRANE PROTEIN 2, PXMP2 MPV17"/>
    <property type="match status" value="1"/>
</dbReference>
<dbReference type="GO" id="GO:0005737">
    <property type="term" value="C:cytoplasm"/>
    <property type="evidence" value="ECO:0007669"/>
    <property type="project" value="TreeGrafter"/>
</dbReference>
<gene>
    <name evidence="8" type="ORF">CVIRNUC_009341</name>
</gene>
<keyword evidence="5 6" id="KW-0472">Membrane</keyword>
<dbReference type="Proteomes" id="UP001314263">
    <property type="component" value="Unassembled WGS sequence"/>
</dbReference>
<evidence type="ECO:0008006" key="10">
    <source>
        <dbReference type="Google" id="ProtNLM"/>
    </source>
</evidence>
<keyword evidence="7" id="KW-0732">Signal</keyword>
<evidence type="ECO:0000313" key="9">
    <source>
        <dbReference type="Proteomes" id="UP001314263"/>
    </source>
</evidence>
<feature type="transmembrane region" description="Helical" evidence="6">
    <location>
        <begin position="109"/>
        <end position="135"/>
    </location>
</feature>
<keyword evidence="3 6" id="KW-0812">Transmembrane</keyword>
<name>A0AAV1IFN7_9CHLO</name>
<dbReference type="AlphaFoldDB" id="A0AAV1IFN7"/>
<protein>
    <recommendedName>
        <fullName evidence="10">Peroxisomal membrane protein 2</fullName>
    </recommendedName>
</protein>
<evidence type="ECO:0000256" key="7">
    <source>
        <dbReference type="SAM" id="SignalP"/>
    </source>
</evidence>
<proteinExistence type="inferred from homology"/>
<feature type="transmembrane region" description="Helical" evidence="6">
    <location>
        <begin position="78"/>
        <end position="97"/>
    </location>
</feature>
<comment type="subcellular location">
    <subcellularLocation>
        <location evidence="1">Membrane</location>
        <topology evidence="1">Multi-pass membrane protein</topology>
    </subcellularLocation>
</comment>
<feature type="transmembrane region" description="Helical" evidence="6">
    <location>
        <begin position="39"/>
        <end position="66"/>
    </location>
</feature>
<accession>A0AAV1IFN7</accession>
<evidence type="ECO:0000256" key="4">
    <source>
        <dbReference type="ARBA" id="ARBA00022989"/>
    </source>
</evidence>
<reference evidence="8 9" key="1">
    <citation type="submission" date="2023-10" db="EMBL/GenBank/DDBJ databases">
        <authorList>
            <person name="Maclean D."/>
            <person name="Macfadyen A."/>
        </authorList>
    </citation>
    <scope>NUCLEOTIDE SEQUENCE [LARGE SCALE GENOMIC DNA]</scope>
</reference>
<evidence type="ECO:0000256" key="3">
    <source>
        <dbReference type="ARBA" id="ARBA00022692"/>
    </source>
</evidence>
<keyword evidence="9" id="KW-1185">Reference proteome</keyword>
<evidence type="ECO:0000256" key="1">
    <source>
        <dbReference type="ARBA" id="ARBA00004141"/>
    </source>
</evidence>
<evidence type="ECO:0000256" key="5">
    <source>
        <dbReference type="ARBA" id="ARBA00023136"/>
    </source>
</evidence>
<feature type="chain" id="PRO_5043550274" description="Peroxisomal membrane protein 2" evidence="7">
    <location>
        <begin position="24"/>
        <end position="216"/>
    </location>
</feature>
<dbReference type="Pfam" id="PF04117">
    <property type="entry name" value="Mpv17_PMP22"/>
    <property type="match status" value="1"/>
</dbReference>
<keyword evidence="4 6" id="KW-1133">Transmembrane helix</keyword>